<dbReference type="Proteomes" id="UP000030643">
    <property type="component" value="Unassembled WGS sequence"/>
</dbReference>
<comment type="similarity">
    <text evidence="1">Belongs to the class-I pyridine nucleotide-disulfide oxidoreductase family.</text>
</comment>
<evidence type="ECO:0000313" key="8">
    <source>
        <dbReference type="EMBL" id="GAK30976.1"/>
    </source>
</evidence>
<dbReference type="GO" id="GO:0016491">
    <property type="term" value="F:oxidoreductase activity"/>
    <property type="evidence" value="ECO:0007669"/>
    <property type="project" value="InterPro"/>
</dbReference>
<feature type="domain" description="Pyridine nucleotide-disulphide oxidoreductase dimerisation" evidence="6">
    <location>
        <begin position="342"/>
        <end position="442"/>
    </location>
</feature>
<dbReference type="STRING" id="1329250.WOSG25_061060"/>
<dbReference type="PIRSF" id="PIRSF000350">
    <property type="entry name" value="Mercury_reductase_MerA"/>
    <property type="match status" value="1"/>
</dbReference>
<evidence type="ECO:0000256" key="1">
    <source>
        <dbReference type="ARBA" id="ARBA00007532"/>
    </source>
</evidence>
<proteinExistence type="inferred from homology"/>
<evidence type="ECO:0000259" key="7">
    <source>
        <dbReference type="Pfam" id="PF07992"/>
    </source>
</evidence>
<evidence type="ECO:0000313" key="9">
    <source>
        <dbReference type="Proteomes" id="UP000030643"/>
    </source>
</evidence>
<keyword evidence="3 4" id="KW-0274">FAD</keyword>
<feature type="binding site" evidence="4">
    <location>
        <begin position="178"/>
        <end position="185"/>
    </location>
    <ligand>
        <name>NAD(+)</name>
        <dbReference type="ChEBI" id="CHEBI:57540"/>
    </ligand>
</feature>
<comment type="cofactor">
    <cofactor evidence="4">
        <name>FAD</name>
        <dbReference type="ChEBI" id="CHEBI:57692"/>
    </cofactor>
    <text evidence="4">Binds 1 FAD per subunit.</text>
</comment>
<dbReference type="InterPro" id="IPR016156">
    <property type="entry name" value="FAD/NAD-linked_Rdtase_dimer_sf"/>
</dbReference>
<protein>
    <submittedName>
        <fullName evidence="8">Glutathione reductase</fullName>
    </submittedName>
</protein>
<keyword evidence="4" id="KW-0547">Nucleotide-binding</keyword>
<feature type="domain" description="FAD/NAD(P)-binding" evidence="7">
    <location>
        <begin position="7"/>
        <end position="310"/>
    </location>
</feature>
<keyword evidence="2" id="KW-0285">Flavoprotein</keyword>
<dbReference type="SUPFAM" id="SSF51905">
    <property type="entry name" value="FAD/NAD(P)-binding domain"/>
    <property type="match status" value="1"/>
</dbReference>
<dbReference type="PANTHER" id="PTHR43014">
    <property type="entry name" value="MERCURIC REDUCTASE"/>
    <property type="match status" value="1"/>
</dbReference>
<name>A0A069D0W0_WEIOS</name>
<feature type="binding site" evidence="4">
    <location>
        <position position="305"/>
    </location>
    <ligand>
        <name>NAD(+)</name>
        <dbReference type="ChEBI" id="CHEBI:57540"/>
    </ligand>
</feature>
<reference evidence="9" key="1">
    <citation type="journal article" date="2014" name="Genome Announc.">
        <title>Draft genome sequence of Weissella oryzae SG25T, isolated from fermented rice grains.</title>
        <authorList>
            <person name="Tanizawa Y."/>
            <person name="Fujisawa T."/>
            <person name="Mochizuki T."/>
            <person name="Kaminuma E."/>
            <person name="Suzuki Y."/>
            <person name="Nakamura Y."/>
            <person name="Tohno M."/>
        </authorList>
    </citation>
    <scope>NUCLEOTIDE SEQUENCE [LARGE SCALE GENOMIC DNA]</scope>
    <source>
        <strain evidence="9">DSM 25784 / JCM 18191 / LMG 30913 / SG25</strain>
    </source>
</reference>
<accession>A0A069D0W0</accession>
<dbReference type="SUPFAM" id="SSF55424">
    <property type="entry name" value="FAD/NAD-linked reductases, dimerisation (C-terminal) domain"/>
    <property type="match status" value="1"/>
</dbReference>
<dbReference type="PANTHER" id="PTHR43014:SF5">
    <property type="entry name" value="GLUTATHIONE REDUCTASE (NADPH)"/>
    <property type="match status" value="1"/>
</dbReference>
<gene>
    <name evidence="8" type="ORF">WOSG25_061060</name>
</gene>
<dbReference type="Gene3D" id="3.50.50.60">
    <property type="entry name" value="FAD/NAD(P)-binding domain"/>
    <property type="match status" value="2"/>
</dbReference>
<dbReference type="OrthoDB" id="9800167at2"/>
<dbReference type="PRINTS" id="PR00411">
    <property type="entry name" value="PNDRDTASEI"/>
</dbReference>
<dbReference type="PRINTS" id="PR00368">
    <property type="entry name" value="FADPNR"/>
</dbReference>
<evidence type="ECO:0000256" key="2">
    <source>
        <dbReference type="ARBA" id="ARBA00022630"/>
    </source>
</evidence>
<feature type="binding site" evidence="4">
    <location>
        <position position="53"/>
    </location>
    <ligand>
        <name>FAD</name>
        <dbReference type="ChEBI" id="CHEBI:57692"/>
    </ligand>
</feature>
<feature type="binding site" evidence="4">
    <location>
        <position position="265"/>
    </location>
    <ligand>
        <name>NAD(+)</name>
        <dbReference type="ChEBI" id="CHEBI:57540"/>
    </ligand>
</feature>
<dbReference type="Pfam" id="PF02852">
    <property type="entry name" value="Pyr_redox_dim"/>
    <property type="match status" value="1"/>
</dbReference>
<organism evidence="8 9">
    <name type="scientific">Weissella oryzae (strain DSM 25784 / JCM 18191 / LMG 30913 / SG25)</name>
    <dbReference type="NCBI Taxonomy" id="1329250"/>
    <lineage>
        <taxon>Bacteria</taxon>
        <taxon>Bacillati</taxon>
        <taxon>Bacillota</taxon>
        <taxon>Bacilli</taxon>
        <taxon>Lactobacillales</taxon>
        <taxon>Lactobacillaceae</taxon>
        <taxon>Weissella</taxon>
    </lineage>
</organism>
<dbReference type="eggNOG" id="COG1249">
    <property type="taxonomic scope" value="Bacteria"/>
</dbReference>
<dbReference type="Pfam" id="PF07992">
    <property type="entry name" value="Pyr_redox_2"/>
    <property type="match status" value="1"/>
</dbReference>
<keyword evidence="9" id="KW-1185">Reference proteome</keyword>
<dbReference type="InterPro" id="IPR036188">
    <property type="entry name" value="FAD/NAD-bd_sf"/>
</dbReference>
<dbReference type="InterPro" id="IPR023753">
    <property type="entry name" value="FAD/NAD-binding_dom"/>
</dbReference>
<dbReference type="GO" id="GO:0000166">
    <property type="term" value="F:nucleotide binding"/>
    <property type="evidence" value="ECO:0007669"/>
    <property type="project" value="UniProtKB-KW"/>
</dbReference>
<keyword evidence="4" id="KW-0520">NAD</keyword>
<evidence type="ECO:0000256" key="4">
    <source>
        <dbReference type="PIRSR" id="PIRSR000350-3"/>
    </source>
</evidence>
<dbReference type="RefSeq" id="WP_052348544.1">
    <property type="nucleotide sequence ID" value="NZ_DF820489.1"/>
</dbReference>
<dbReference type="InterPro" id="IPR001100">
    <property type="entry name" value="Pyr_nuc-diS_OxRdtase"/>
</dbReference>
<evidence type="ECO:0000256" key="5">
    <source>
        <dbReference type="PIRSR" id="PIRSR000350-4"/>
    </source>
</evidence>
<dbReference type="AlphaFoldDB" id="A0A069D0W0"/>
<sequence>MMESLKFDVAVIGAGPTGLAAANGLKAAGKKVVVIEQYLWGGTCPNYGCDPKKLLLAGVEAREAALAFQDDGLQATVEIDWPKLMERKNRYTQTVPTRTVASLDASGIAHLYGKAEFIDAKQLKVTDGDTETLVQASDYVLAVGQRPNAMTIPGAELTIDSERFLSLAEMPDEMVIIGGGYIALEFASIAAAAGSKVHVLVRGSQVLKGFDADFAEELVEQLSDRGVHFYFDTEATAITKAGTNLKVELSFGTVLEVGVVVRAVGRQANSDRLALEKAGVDYNQHGVNVNEYLQTTNSHIFAAGDVANTPVARLTSTGGFEGRYVAQFINGQTKAAIAYPPVPITVFGTPKIAAVGIPADQAEAKGYTVKNFDMTNWYSYYRLAERKVLAKVVLNAAGEIVGATVLGSHADELVNYFIDLINRHESDVTIQKHLYIYPSLASDLGYLL</sequence>
<evidence type="ECO:0000259" key="6">
    <source>
        <dbReference type="Pfam" id="PF02852"/>
    </source>
</evidence>
<evidence type="ECO:0000256" key="3">
    <source>
        <dbReference type="ARBA" id="ARBA00022827"/>
    </source>
</evidence>
<dbReference type="EMBL" id="DF820489">
    <property type="protein sequence ID" value="GAK30976.1"/>
    <property type="molecule type" value="Genomic_DNA"/>
</dbReference>
<dbReference type="InterPro" id="IPR004099">
    <property type="entry name" value="Pyr_nucl-diS_OxRdtase_dimer"/>
</dbReference>
<dbReference type="Gene3D" id="3.30.390.30">
    <property type="match status" value="1"/>
</dbReference>
<feature type="disulfide bond" description="Redox-active" evidence="5">
    <location>
        <begin position="44"/>
        <end position="49"/>
    </location>
</feature>